<dbReference type="AlphaFoldDB" id="A0A3R7SVH7"/>
<gene>
    <name evidence="3" type="ORF">C7M84_004290</name>
</gene>
<dbReference type="InterPro" id="IPR031693">
    <property type="entry name" value="Sin3_C"/>
</dbReference>
<comment type="caution">
    <text evidence="3">The sequence shown here is derived from an EMBL/GenBank/DDBJ whole genome shotgun (WGS) entry which is preliminary data.</text>
</comment>
<dbReference type="GO" id="GO:0003714">
    <property type="term" value="F:transcription corepressor activity"/>
    <property type="evidence" value="ECO:0007669"/>
    <property type="project" value="InterPro"/>
</dbReference>
<dbReference type="GO" id="GO:0070822">
    <property type="term" value="C:Sin3-type complex"/>
    <property type="evidence" value="ECO:0007669"/>
    <property type="project" value="TreeGrafter"/>
</dbReference>
<dbReference type="EMBL" id="QCYY01001568">
    <property type="protein sequence ID" value="ROT77075.1"/>
    <property type="molecule type" value="Genomic_DNA"/>
</dbReference>
<evidence type="ECO:0000313" key="4">
    <source>
        <dbReference type="Proteomes" id="UP000283509"/>
    </source>
</evidence>
<dbReference type="GO" id="GO:0000122">
    <property type="term" value="P:negative regulation of transcription by RNA polymerase II"/>
    <property type="evidence" value="ECO:0007669"/>
    <property type="project" value="TreeGrafter"/>
</dbReference>
<evidence type="ECO:0000259" key="2">
    <source>
        <dbReference type="Pfam" id="PF16879"/>
    </source>
</evidence>
<proteinExistence type="predicted"/>
<reference evidence="3 4" key="2">
    <citation type="submission" date="2019-01" db="EMBL/GenBank/DDBJ databases">
        <title>The decoding of complex shrimp genome reveals the adaptation for benthos swimmer, frequently molting mechanism and breeding impact on genome.</title>
        <authorList>
            <person name="Sun Y."/>
            <person name="Gao Y."/>
            <person name="Yu Y."/>
        </authorList>
    </citation>
    <scope>NUCLEOTIDE SEQUENCE [LARGE SCALE GENOMIC DNA]</scope>
    <source>
        <tissue evidence="3">Muscle</tissue>
    </source>
</reference>
<dbReference type="Pfam" id="PF16879">
    <property type="entry name" value="Sin3a_C"/>
    <property type="match status" value="1"/>
</dbReference>
<dbReference type="Proteomes" id="UP000283509">
    <property type="component" value="Unassembled WGS sequence"/>
</dbReference>
<organism evidence="3 4">
    <name type="scientific">Penaeus vannamei</name>
    <name type="common">Whiteleg shrimp</name>
    <name type="synonym">Litopenaeus vannamei</name>
    <dbReference type="NCBI Taxonomy" id="6689"/>
    <lineage>
        <taxon>Eukaryota</taxon>
        <taxon>Metazoa</taxon>
        <taxon>Ecdysozoa</taxon>
        <taxon>Arthropoda</taxon>
        <taxon>Crustacea</taxon>
        <taxon>Multicrustacea</taxon>
        <taxon>Malacostraca</taxon>
        <taxon>Eumalacostraca</taxon>
        <taxon>Eucarida</taxon>
        <taxon>Decapoda</taxon>
        <taxon>Dendrobranchiata</taxon>
        <taxon>Penaeoidea</taxon>
        <taxon>Penaeidae</taxon>
        <taxon>Penaeus</taxon>
    </lineage>
</organism>
<sequence length="415" mass="47466">MADDEYRLFMCNNNWYLFLRLHQILCCRLTTMYEHAVRIAAEEAKDRKDRKEATAVALRLKPKNEIAVEDYYPALLDMIKNVLDGNLEPTAYEDTLREMFGIHAYTGFTMDKVVTSAVRQLQHLVCDDPPVQCTAMYLSEAKKGAAGGPLASAHRRLAAEQAYQKKSERLLQDENCFKIYTYKRNCRMTIELIDTEIEEENDSGGSAGSAMSPAMQAQLSRKPVFLPRNLRSWRKLTAARQTNQEVEKDSCAEDVKPPVCPDMDIVDNTQCKFNLSSFKMVFVVNSDSYMYKKQALKRAKQSHEHVSRRMRSGLVSWHSDWCTRHVSEADQRAATDWFLGHTDGLRPNCTRVVRIDDPSRPPFAPYNKYKCELEESEQRCVDVTSKYKIVAGMVVCGPQVAARRQGVVLGWEETD</sequence>
<dbReference type="PANTHER" id="PTHR12346:SF0">
    <property type="entry name" value="SIN3A, ISOFORM G"/>
    <property type="match status" value="1"/>
</dbReference>
<evidence type="ECO:0000256" key="1">
    <source>
        <dbReference type="ARBA" id="ARBA00022491"/>
    </source>
</evidence>
<evidence type="ECO:0000313" key="3">
    <source>
        <dbReference type="EMBL" id="ROT77075.1"/>
    </source>
</evidence>
<name>A0A3R7SVH7_PENVA</name>
<keyword evidence="4" id="KW-1185">Reference proteome</keyword>
<dbReference type="PANTHER" id="PTHR12346">
    <property type="entry name" value="SIN3B-RELATED"/>
    <property type="match status" value="1"/>
</dbReference>
<dbReference type="InterPro" id="IPR039774">
    <property type="entry name" value="Sin3-like"/>
</dbReference>
<protein>
    <submittedName>
        <fullName evidence="3">Putative Paired AMPhipathic helix protein Sin3A</fullName>
    </submittedName>
</protein>
<feature type="domain" description="Sin3 C-terminal" evidence="2">
    <location>
        <begin position="9"/>
        <end position="290"/>
    </location>
</feature>
<keyword evidence="1" id="KW-0678">Repressor</keyword>
<dbReference type="OrthoDB" id="10265969at2759"/>
<accession>A0A3R7SVH7</accession>
<dbReference type="STRING" id="6689.A0A3R7SVH7"/>
<reference evidence="3 4" key="1">
    <citation type="submission" date="2018-04" db="EMBL/GenBank/DDBJ databases">
        <authorList>
            <person name="Zhang X."/>
            <person name="Yuan J."/>
            <person name="Li F."/>
            <person name="Xiang J."/>
        </authorList>
    </citation>
    <scope>NUCLEOTIDE SEQUENCE [LARGE SCALE GENOMIC DNA]</scope>
    <source>
        <tissue evidence="3">Muscle</tissue>
    </source>
</reference>